<proteinExistence type="predicted"/>
<protein>
    <submittedName>
        <fullName evidence="2">Expressed protein</fullName>
    </submittedName>
</protein>
<dbReference type="Proteomes" id="UP000000763">
    <property type="component" value="Chromosome 11"/>
</dbReference>
<reference evidence="3" key="1">
    <citation type="journal article" date="2005" name="Nature">
        <title>The map-based sequence of the rice genome.</title>
        <authorList>
            <consortium name="International rice genome sequencing project (IRGSP)"/>
            <person name="Matsumoto T."/>
            <person name="Wu J."/>
            <person name="Kanamori H."/>
            <person name="Katayose Y."/>
            <person name="Fujisawa M."/>
            <person name="Namiki N."/>
            <person name="Mizuno H."/>
            <person name="Yamamoto K."/>
            <person name="Antonio B.A."/>
            <person name="Baba T."/>
            <person name="Sakata K."/>
            <person name="Nagamura Y."/>
            <person name="Aoki H."/>
            <person name="Arikawa K."/>
            <person name="Arita K."/>
            <person name="Bito T."/>
            <person name="Chiden Y."/>
            <person name="Fujitsuka N."/>
            <person name="Fukunaka R."/>
            <person name="Hamada M."/>
            <person name="Harada C."/>
            <person name="Hayashi A."/>
            <person name="Hijishita S."/>
            <person name="Honda M."/>
            <person name="Hosokawa S."/>
            <person name="Ichikawa Y."/>
            <person name="Idonuma A."/>
            <person name="Iijima M."/>
            <person name="Ikeda M."/>
            <person name="Ikeno M."/>
            <person name="Ito K."/>
            <person name="Ito S."/>
            <person name="Ito T."/>
            <person name="Ito Y."/>
            <person name="Ito Y."/>
            <person name="Iwabuchi A."/>
            <person name="Kamiya K."/>
            <person name="Karasawa W."/>
            <person name="Kurita K."/>
            <person name="Katagiri S."/>
            <person name="Kikuta A."/>
            <person name="Kobayashi H."/>
            <person name="Kobayashi N."/>
            <person name="Machita K."/>
            <person name="Maehara T."/>
            <person name="Masukawa M."/>
            <person name="Mizubayashi T."/>
            <person name="Mukai Y."/>
            <person name="Nagasaki H."/>
            <person name="Nagata Y."/>
            <person name="Naito S."/>
            <person name="Nakashima M."/>
            <person name="Nakama Y."/>
            <person name="Nakamichi Y."/>
            <person name="Nakamura M."/>
            <person name="Meguro A."/>
            <person name="Negishi M."/>
            <person name="Ohta I."/>
            <person name="Ohta T."/>
            <person name="Okamoto M."/>
            <person name="Ono N."/>
            <person name="Saji S."/>
            <person name="Sakaguchi M."/>
            <person name="Sakai K."/>
            <person name="Shibata M."/>
            <person name="Shimokawa T."/>
            <person name="Song J."/>
            <person name="Takazaki Y."/>
            <person name="Terasawa K."/>
            <person name="Tsugane M."/>
            <person name="Tsuji K."/>
            <person name="Ueda S."/>
            <person name="Waki K."/>
            <person name="Yamagata H."/>
            <person name="Yamamoto M."/>
            <person name="Yamamoto S."/>
            <person name="Yamane H."/>
            <person name="Yoshiki S."/>
            <person name="Yoshihara R."/>
            <person name="Yukawa K."/>
            <person name="Zhong H."/>
            <person name="Yano M."/>
            <person name="Yuan Q."/>
            <person name="Ouyang S."/>
            <person name="Liu J."/>
            <person name="Jones K.M."/>
            <person name="Gansberger K."/>
            <person name="Moffat K."/>
            <person name="Hill J."/>
            <person name="Bera J."/>
            <person name="Fadrosh D."/>
            <person name="Jin S."/>
            <person name="Johri S."/>
            <person name="Kim M."/>
            <person name="Overton L."/>
            <person name="Reardon M."/>
            <person name="Tsitrin T."/>
            <person name="Vuong H."/>
            <person name="Weaver B."/>
            <person name="Ciecko A."/>
            <person name="Tallon L."/>
            <person name="Jackson J."/>
            <person name="Pai G."/>
            <person name="Aken S.V."/>
            <person name="Utterback T."/>
            <person name="Reidmuller S."/>
            <person name="Feldblyum T."/>
            <person name="Hsiao J."/>
            <person name="Zismann V."/>
            <person name="Iobst S."/>
            <person name="de Vazeille A.R."/>
            <person name="Buell C.R."/>
            <person name="Ying K."/>
            <person name="Li Y."/>
            <person name="Lu T."/>
            <person name="Huang Y."/>
            <person name="Zhao Q."/>
            <person name="Feng Q."/>
            <person name="Zhang L."/>
            <person name="Zhu J."/>
            <person name="Weng Q."/>
            <person name="Mu J."/>
            <person name="Lu Y."/>
            <person name="Fan D."/>
            <person name="Liu Y."/>
            <person name="Guan J."/>
            <person name="Zhang Y."/>
            <person name="Yu S."/>
            <person name="Liu X."/>
            <person name="Zhang Y."/>
            <person name="Hong G."/>
            <person name="Han B."/>
            <person name="Choisne N."/>
            <person name="Demange N."/>
            <person name="Orjeda G."/>
            <person name="Samain S."/>
            <person name="Cattolico L."/>
            <person name="Pelletier E."/>
            <person name="Couloux A."/>
            <person name="Segurens B."/>
            <person name="Wincker P."/>
            <person name="D'Hont A."/>
            <person name="Scarpelli C."/>
            <person name="Weissenbach J."/>
            <person name="Salanoubat M."/>
            <person name="Quetier F."/>
            <person name="Yu Y."/>
            <person name="Kim H.R."/>
            <person name="Rambo T."/>
            <person name="Currie J."/>
            <person name="Collura K."/>
            <person name="Luo M."/>
            <person name="Yang T."/>
            <person name="Ammiraju J.S.S."/>
            <person name="Engler F."/>
            <person name="Soderlund C."/>
            <person name="Wing R.A."/>
            <person name="Palmer L.E."/>
            <person name="de la Bastide M."/>
            <person name="Spiegel L."/>
            <person name="Nascimento L."/>
            <person name="Zutavern T."/>
            <person name="O'Shaughnessy A."/>
            <person name="Dike S."/>
            <person name="Dedhia N."/>
            <person name="Preston R."/>
            <person name="Balija V."/>
            <person name="McCombie W.R."/>
            <person name="Chow T."/>
            <person name="Chen H."/>
            <person name="Chung M."/>
            <person name="Chen C."/>
            <person name="Shaw J."/>
            <person name="Wu H."/>
            <person name="Hsiao K."/>
            <person name="Chao Y."/>
            <person name="Chu M."/>
            <person name="Cheng C."/>
            <person name="Hour A."/>
            <person name="Lee P."/>
            <person name="Lin S."/>
            <person name="Lin Y."/>
            <person name="Liou J."/>
            <person name="Liu S."/>
            <person name="Hsing Y."/>
            <person name="Raghuvanshi S."/>
            <person name="Mohanty A."/>
            <person name="Bharti A.K."/>
            <person name="Gaur A."/>
            <person name="Gupta V."/>
            <person name="Kumar D."/>
            <person name="Ravi V."/>
            <person name="Vij S."/>
            <person name="Kapur A."/>
            <person name="Khurana P."/>
            <person name="Khurana P."/>
            <person name="Khurana J.P."/>
            <person name="Tyagi A.K."/>
            <person name="Gaikwad K."/>
            <person name="Singh A."/>
            <person name="Dalal V."/>
            <person name="Srivastava S."/>
            <person name="Dixit A."/>
            <person name="Pal A.K."/>
            <person name="Ghazi I.A."/>
            <person name="Yadav M."/>
            <person name="Pandit A."/>
            <person name="Bhargava A."/>
            <person name="Sureshbabu K."/>
            <person name="Batra K."/>
            <person name="Sharma T.R."/>
            <person name="Mohapatra T."/>
            <person name="Singh N.K."/>
            <person name="Messing J."/>
            <person name="Nelson A.B."/>
            <person name="Fuks G."/>
            <person name="Kavchok S."/>
            <person name="Keizer G."/>
            <person name="Linton E."/>
            <person name="Llaca V."/>
            <person name="Song R."/>
            <person name="Tanyolac B."/>
            <person name="Young S."/>
            <person name="Ho-Il K."/>
            <person name="Hahn J.H."/>
            <person name="Sangsakoo G."/>
            <person name="Vanavichit A."/>
            <person name="de Mattos Luiz.A.T."/>
            <person name="Zimmer P.D."/>
            <person name="Malone G."/>
            <person name="Dellagostin O."/>
            <person name="de Oliveira A.C."/>
            <person name="Bevan M."/>
            <person name="Bancroft I."/>
            <person name="Minx P."/>
            <person name="Cordum H."/>
            <person name="Wilson R."/>
            <person name="Cheng Z."/>
            <person name="Jin W."/>
            <person name="Jiang J."/>
            <person name="Leong S.A."/>
            <person name="Iwama H."/>
            <person name="Gojobori T."/>
            <person name="Itoh T."/>
            <person name="Niimura Y."/>
            <person name="Fujii Y."/>
            <person name="Habara T."/>
            <person name="Sakai H."/>
            <person name="Sato Y."/>
            <person name="Wilson G."/>
            <person name="Kumar K."/>
            <person name="McCouch S."/>
            <person name="Juretic N."/>
            <person name="Hoen D."/>
            <person name="Wright S."/>
            <person name="Bruskiewich R."/>
            <person name="Bureau T."/>
            <person name="Miyao A."/>
            <person name="Hirochika H."/>
            <person name="Nishikawa T."/>
            <person name="Kadowaki K."/>
            <person name="Sugiura M."/>
            <person name="Burr B."/>
            <person name="Sasaki T."/>
        </authorList>
    </citation>
    <scope>NUCLEOTIDE SEQUENCE [LARGE SCALE GENOMIC DNA]</scope>
    <source>
        <strain evidence="3">cv. Nipponbare</strain>
    </source>
</reference>
<dbReference type="EMBL" id="AC145327">
    <property type="protein sequence ID" value="AAX96587.1"/>
    <property type="molecule type" value="Genomic_DNA"/>
</dbReference>
<feature type="compositionally biased region" description="Low complexity" evidence="1">
    <location>
        <begin position="66"/>
        <end position="90"/>
    </location>
</feature>
<evidence type="ECO:0000256" key="1">
    <source>
        <dbReference type="SAM" id="MobiDB-lite"/>
    </source>
</evidence>
<feature type="compositionally biased region" description="Basic residues" evidence="1">
    <location>
        <begin position="55"/>
        <end position="64"/>
    </location>
</feature>
<evidence type="ECO:0000313" key="3">
    <source>
        <dbReference type="Proteomes" id="UP000000763"/>
    </source>
</evidence>
<dbReference type="AlphaFoldDB" id="Q2R5T0"/>
<gene>
    <name evidence="2" type="ordered locus">LOC_Os11g23930</name>
</gene>
<accession>Q2R5T0</accession>
<reference evidence="3" key="2">
    <citation type="journal article" date="2008" name="Nucleic Acids Res.">
        <title>The rice annotation project database (RAP-DB): 2008 update.</title>
        <authorList>
            <consortium name="The rice annotation project (RAP)"/>
        </authorList>
    </citation>
    <scope>GENOME REANNOTATION</scope>
    <source>
        <strain evidence="3">cv. Nipponbare</strain>
    </source>
</reference>
<feature type="region of interest" description="Disordered" evidence="1">
    <location>
        <begin position="1"/>
        <end position="29"/>
    </location>
</feature>
<organism evidence="2 3">
    <name type="scientific">Oryza sativa subsp. japonica</name>
    <name type="common">Rice</name>
    <dbReference type="NCBI Taxonomy" id="39947"/>
    <lineage>
        <taxon>Eukaryota</taxon>
        <taxon>Viridiplantae</taxon>
        <taxon>Streptophyta</taxon>
        <taxon>Embryophyta</taxon>
        <taxon>Tracheophyta</taxon>
        <taxon>Spermatophyta</taxon>
        <taxon>Magnoliopsida</taxon>
        <taxon>Liliopsida</taxon>
        <taxon>Poales</taxon>
        <taxon>Poaceae</taxon>
        <taxon>BOP clade</taxon>
        <taxon>Oryzoideae</taxon>
        <taxon>Oryzeae</taxon>
        <taxon>Oryzinae</taxon>
        <taxon>Oryza</taxon>
        <taxon>Oryza sativa</taxon>
    </lineage>
</organism>
<name>Q2R5T0_ORYSJ</name>
<evidence type="ECO:0000313" key="2">
    <source>
        <dbReference type="EMBL" id="AAX96587.1"/>
    </source>
</evidence>
<feature type="region of interest" description="Disordered" evidence="1">
    <location>
        <begin position="46"/>
        <end position="90"/>
    </location>
</feature>
<sequence>MSWETPRDGASPSRMTAGPVGRLSPPATHLCSTTRRACITWWRRARRSTGAARCATRRTRRPRRPGAPSSTSRRASTTSSAASQATAPPG</sequence>